<reference evidence="1 2" key="1">
    <citation type="submission" date="2020-02" db="EMBL/GenBank/DDBJ databases">
        <title>Aliifodinibius halophilus 2W32, complete genome.</title>
        <authorList>
            <person name="Li Y."/>
            <person name="Wu S."/>
        </authorList>
    </citation>
    <scope>NUCLEOTIDE SEQUENCE [LARGE SCALE GENOMIC DNA]</scope>
    <source>
        <strain evidence="1 2">2W32</strain>
    </source>
</reference>
<keyword evidence="2" id="KW-1185">Reference proteome</keyword>
<sequence length="199" mass="21957">MLVIISVICTTIGNAQTAVHSKDKQIKAAVKAAPAAERAEATVFGYSEKGELVKFREGDNSLVCLADDPNQSNFHVVCYHKDLELFMSRGRELKAKGYSRKKVDSLRRKEIEAGKLTLPRKPMALYSLTGAKDAYDYSSGMIKKVSPLYVIYVPYATEKSTGLSSKPQIKGAPWLMEPGMPWAHIMVMGTKEIGNGIRN</sequence>
<organism evidence="1 2">
    <name type="scientific">Fodinibius halophilus</name>
    <dbReference type="NCBI Taxonomy" id="1736908"/>
    <lineage>
        <taxon>Bacteria</taxon>
        <taxon>Pseudomonadati</taxon>
        <taxon>Balneolota</taxon>
        <taxon>Balneolia</taxon>
        <taxon>Balneolales</taxon>
        <taxon>Balneolaceae</taxon>
        <taxon>Fodinibius</taxon>
    </lineage>
</organism>
<accession>A0A6M1T817</accession>
<evidence type="ECO:0000313" key="1">
    <source>
        <dbReference type="EMBL" id="NGP87274.1"/>
    </source>
</evidence>
<dbReference type="EMBL" id="JAALLS010000002">
    <property type="protein sequence ID" value="NGP87274.1"/>
    <property type="molecule type" value="Genomic_DNA"/>
</dbReference>
<proteinExistence type="predicted"/>
<evidence type="ECO:0000313" key="2">
    <source>
        <dbReference type="Proteomes" id="UP000479132"/>
    </source>
</evidence>
<dbReference type="Proteomes" id="UP000479132">
    <property type="component" value="Unassembled WGS sequence"/>
</dbReference>
<dbReference type="AlphaFoldDB" id="A0A6M1T817"/>
<comment type="caution">
    <text evidence="1">The sequence shown here is derived from an EMBL/GenBank/DDBJ whole genome shotgun (WGS) entry which is preliminary data.</text>
</comment>
<name>A0A6M1T817_9BACT</name>
<protein>
    <submittedName>
        <fullName evidence="1">Uncharacterized protein</fullName>
    </submittedName>
</protein>
<gene>
    <name evidence="1" type="ORF">G3569_02815</name>
</gene>